<evidence type="ECO:0000313" key="2">
    <source>
        <dbReference type="Proteomes" id="UP000657918"/>
    </source>
</evidence>
<keyword evidence="2" id="KW-1185">Reference proteome</keyword>
<proteinExistence type="predicted"/>
<organism evidence="1 2">
    <name type="scientific">Salix dunnii</name>
    <dbReference type="NCBI Taxonomy" id="1413687"/>
    <lineage>
        <taxon>Eukaryota</taxon>
        <taxon>Viridiplantae</taxon>
        <taxon>Streptophyta</taxon>
        <taxon>Embryophyta</taxon>
        <taxon>Tracheophyta</taxon>
        <taxon>Spermatophyta</taxon>
        <taxon>Magnoliopsida</taxon>
        <taxon>eudicotyledons</taxon>
        <taxon>Gunneridae</taxon>
        <taxon>Pentapetalae</taxon>
        <taxon>rosids</taxon>
        <taxon>fabids</taxon>
        <taxon>Malpighiales</taxon>
        <taxon>Salicaceae</taxon>
        <taxon>Saliceae</taxon>
        <taxon>Salix</taxon>
    </lineage>
</organism>
<accession>A0A835J657</accession>
<dbReference type="AlphaFoldDB" id="A0A835J657"/>
<protein>
    <submittedName>
        <fullName evidence="1">Uncharacterized protein</fullName>
    </submittedName>
</protein>
<comment type="caution">
    <text evidence="1">The sequence shown here is derived from an EMBL/GenBank/DDBJ whole genome shotgun (WGS) entry which is preliminary data.</text>
</comment>
<dbReference type="EMBL" id="JADGMS010000017">
    <property type="protein sequence ID" value="KAF9663536.1"/>
    <property type="molecule type" value="Genomic_DNA"/>
</dbReference>
<dbReference type="Proteomes" id="UP000657918">
    <property type="component" value="Unassembled WGS sequence"/>
</dbReference>
<name>A0A835J657_9ROSI</name>
<sequence>MFPNSTTLVLAGSWNSSPGERTMNKITATTTGPQSALISLSFYLSMLIEAMGMRNLVRKKRVGLWREEGKASSSLLDHFSEASIA</sequence>
<reference evidence="1 2" key="1">
    <citation type="submission" date="2020-10" db="EMBL/GenBank/DDBJ databases">
        <title>Plant Genome Project.</title>
        <authorList>
            <person name="Zhang R.-G."/>
        </authorList>
    </citation>
    <scope>NUCLEOTIDE SEQUENCE [LARGE SCALE GENOMIC DNA]</scope>
    <source>
        <strain evidence="1">FAFU-HL-1</strain>
        <tissue evidence="1">Leaf</tissue>
    </source>
</reference>
<evidence type="ECO:0000313" key="1">
    <source>
        <dbReference type="EMBL" id="KAF9663536.1"/>
    </source>
</evidence>
<gene>
    <name evidence="1" type="ORF">SADUNF_Sadunf17G0061500</name>
</gene>
<dbReference type="OrthoDB" id="1733150at2759"/>